<protein>
    <submittedName>
        <fullName evidence="2">Uncharacterized protein</fullName>
    </submittedName>
</protein>
<dbReference type="Proteomes" id="UP000796880">
    <property type="component" value="Unassembled WGS sequence"/>
</dbReference>
<name>A0A8K0DWN7_9ROSA</name>
<reference evidence="2" key="1">
    <citation type="submission" date="2020-03" db="EMBL/GenBank/DDBJ databases">
        <title>A high-quality chromosome-level genome assembly of a woody plant with both climbing and erect habits, Rhamnella rubrinervis.</title>
        <authorList>
            <person name="Lu Z."/>
            <person name="Yang Y."/>
            <person name="Zhu X."/>
            <person name="Sun Y."/>
        </authorList>
    </citation>
    <scope>NUCLEOTIDE SEQUENCE</scope>
    <source>
        <strain evidence="2">BYM</strain>
        <tissue evidence="2">Leaf</tissue>
    </source>
</reference>
<keyword evidence="3" id="KW-1185">Reference proteome</keyword>
<evidence type="ECO:0000313" key="3">
    <source>
        <dbReference type="Proteomes" id="UP000796880"/>
    </source>
</evidence>
<sequence>MLNVEAKTSCSPEPSHYWIGSALTDQSSEFNRSSTLGLDGQARSSTLGLLGQSDENFVHTISPPVTEPMVLAKWLDILFTCSPVSSNFKALNLSTRLSTNNEQNNRIDILCGIREKSLNFLLSEESFSFARYWPPKQDNPGTSPLDLKTDSIPEGITLHILEVPYTRVLEGCIRFLYGKPSYFLWTSYPAIDMRKLKVRKLAKKERRKREKKAAQKLVQDYRFETGEINRPTPEPSEDEGEEVSSEISSEKNKSEKNAKAKKTPPKLEIPSSKRWIKPKW</sequence>
<feature type="compositionally biased region" description="Acidic residues" evidence="1">
    <location>
        <begin position="235"/>
        <end position="244"/>
    </location>
</feature>
<accession>A0A8K0DWN7</accession>
<organism evidence="2 3">
    <name type="scientific">Rhamnella rubrinervis</name>
    <dbReference type="NCBI Taxonomy" id="2594499"/>
    <lineage>
        <taxon>Eukaryota</taxon>
        <taxon>Viridiplantae</taxon>
        <taxon>Streptophyta</taxon>
        <taxon>Embryophyta</taxon>
        <taxon>Tracheophyta</taxon>
        <taxon>Spermatophyta</taxon>
        <taxon>Magnoliopsida</taxon>
        <taxon>eudicotyledons</taxon>
        <taxon>Gunneridae</taxon>
        <taxon>Pentapetalae</taxon>
        <taxon>rosids</taxon>
        <taxon>fabids</taxon>
        <taxon>Rosales</taxon>
        <taxon>Rhamnaceae</taxon>
        <taxon>rhamnoid group</taxon>
        <taxon>Rhamneae</taxon>
        <taxon>Rhamnella</taxon>
    </lineage>
</organism>
<feature type="region of interest" description="Disordered" evidence="1">
    <location>
        <begin position="204"/>
        <end position="280"/>
    </location>
</feature>
<gene>
    <name evidence="2" type="ORF">FNV43_RR27317</name>
</gene>
<feature type="compositionally biased region" description="Basic and acidic residues" evidence="1">
    <location>
        <begin position="248"/>
        <end position="258"/>
    </location>
</feature>
<comment type="caution">
    <text evidence="2">The sequence shown here is derived from an EMBL/GenBank/DDBJ whole genome shotgun (WGS) entry which is preliminary data.</text>
</comment>
<evidence type="ECO:0000256" key="1">
    <source>
        <dbReference type="SAM" id="MobiDB-lite"/>
    </source>
</evidence>
<dbReference type="EMBL" id="VOIH02000012">
    <property type="protein sequence ID" value="KAF3432577.1"/>
    <property type="molecule type" value="Genomic_DNA"/>
</dbReference>
<dbReference type="AlphaFoldDB" id="A0A8K0DWN7"/>
<evidence type="ECO:0000313" key="2">
    <source>
        <dbReference type="EMBL" id="KAF3432577.1"/>
    </source>
</evidence>
<proteinExistence type="predicted"/>